<evidence type="ECO:0000313" key="3">
    <source>
        <dbReference type="EMBL" id="WOJ92184.1"/>
    </source>
</evidence>
<name>A0ABZ0HY69_9GAMM</name>
<protein>
    <submittedName>
        <fullName evidence="3">Outer membrane lipoprotein-sorting protein</fullName>
    </submittedName>
</protein>
<dbReference type="Proteomes" id="UP001626537">
    <property type="component" value="Chromosome"/>
</dbReference>
<gene>
    <name evidence="3" type="ORF">R0135_10325</name>
</gene>
<reference evidence="3 4" key="1">
    <citation type="submission" date="2023-10" db="EMBL/GenBank/DDBJ databases">
        <title>Two novel species belonging to the OM43/NOR5 clade.</title>
        <authorList>
            <person name="Park M."/>
        </authorList>
    </citation>
    <scope>NUCLEOTIDE SEQUENCE [LARGE SCALE GENOMIC DNA]</scope>
    <source>
        <strain evidence="3 4">IMCC43200</strain>
    </source>
</reference>
<proteinExistence type="predicted"/>
<dbReference type="RefSeq" id="WP_407346766.1">
    <property type="nucleotide sequence ID" value="NZ_CP136864.1"/>
</dbReference>
<keyword evidence="3" id="KW-0449">Lipoprotein</keyword>
<dbReference type="InterPro" id="IPR033399">
    <property type="entry name" value="TP_0789-like"/>
</dbReference>
<feature type="chain" id="PRO_5046802315" evidence="1">
    <location>
        <begin position="18"/>
        <end position="258"/>
    </location>
</feature>
<evidence type="ECO:0000259" key="2">
    <source>
        <dbReference type="Pfam" id="PF17131"/>
    </source>
</evidence>
<feature type="signal peptide" evidence="1">
    <location>
        <begin position="1"/>
        <end position="17"/>
    </location>
</feature>
<sequence length="258" mass="29653">MRYLLVLVLWIPTLGFAQDSVQDSVQDSLKDSARDIVKAAVEHFRGTSSRGEMSMTIHRPDWERTMAMSVLTAGDDRSLVRVLEPVRDAGNGTLSVDGNMWTYTPKINRVIKIPASMMNQNWMGSDFSNRDVSRSADIIDQYTHELRQTRQDGEHRIYKIKSVPLPEAAVVWGHEELTIRDDWVLLEHAFYDQDGALVKSLETTQIREFSGRPVASVMRMTRTDNEHEWTEMRTRDLAFDVPLSDAQFTLSNLRNPRR</sequence>
<organism evidence="3 4">
    <name type="scientific">Congregibacter variabilis</name>
    <dbReference type="NCBI Taxonomy" id="3081200"/>
    <lineage>
        <taxon>Bacteria</taxon>
        <taxon>Pseudomonadati</taxon>
        <taxon>Pseudomonadota</taxon>
        <taxon>Gammaproteobacteria</taxon>
        <taxon>Cellvibrionales</taxon>
        <taxon>Halieaceae</taxon>
        <taxon>Congregibacter</taxon>
    </lineage>
</organism>
<accession>A0ABZ0HY69</accession>
<evidence type="ECO:0000256" key="1">
    <source>
        <dbReference type="SAM" id="SignalP"/>
    </source>
</evidence>
<dbReference type="Pfam" id="PF17131">
    <property type="entry name" value="LolA_like"/>
    <property type="match status" value="1"/>
</dbReference>
<feature type="domain" description="Uncharacterized protein TP-0789" evidence="2">
    <location>
        <begin position="74"/>
        <end position="254"/>
    </location>
</feature>
<evidence type="ECO:0000313" key="4">
    <source>
        <dbReference type="Proteomes" id="UP001626537"/>
    </source>
</evidence>
<dbReference type="EMBL" id="CP136864">
    <property type="protein sequence ID" value="WOJ92184.1"/>
    <property type="molecule type" value="Genomic_DNA"/>
</dbReference>
<keyword evidence="4" id="KW-1185">Reference proteome</keyword>
<keyword evidence="1" id="KW-0732">Signal</keyword>
<dbReference type="CDD" id="cd16329">
    <property type="entry name" value="LolA_like"/>
    <property type="match status" value="1"/>
</dbReference>
<dbReference type="Gene3D" id="2.50.20.10">
    <property type="entry name" value="Lipoprotein localisation LolA/LolB/LppX"/>
    <property type="match status" value="1"/>
</dbReference>